<dbReference type="KEGG" id="ker:91107103"/>
<gene>
    <name evidence="2" type="ORF">V865_008302</name>
</gene>
<keyword evidence="3" id="KW-1185">Reference proteome</keyword>
<feature type="compositionally biased region" description="Acidic residues" evidence="1">
    <location>
        <begin position="487"/>
        <end position="503"/>
    </location>
</feature>
<dbReference type="RefSeq" id="XP_066088135.1">
    <property type="nucleotide sequence ID" value="XM_066232038.1"/>
</dbReference>
<feature type="compositionally biased region" description="Polar residues" evidence="1">
    <location>
        <begin position="706"/>
        <end position="723"/>
    </location>
</feature>
<feature type="compositionally biased region" description="Basic and acidic residues" evidence="1">
    <location>
        <begin position="604"/>
        <end position="615"/>
    </location>
</feature>
<protein>
    <submittedName>
        <fullName evidence="2">Uncharacterized protein</fullName>
    </submittedName>
</protein>
<feature type="compositionally biased region" description="Low complexity" evidence="1">
    <location>
        <begin position="317"/>
        <end position="350"/>
    </location>
</feature>
<feature type="compositionally biased region" description="Polar residues" evidence="1">
    <location>
        <begin position="683"/>
        <end position="692"/>
    </location>
</feature>
<feature type="compositionally biased region" description="Low complexity" evidence="1">
    <location>
        <begin position="152"/>
        <end position="165"/>
    </location>
</feature>
<feature type="region of interest" description="Disordered" evidence="1">
    <location>
        <begin position="1"/>
        <end position="114"/>
    </location>
</feature>
<name>A0AAX4KUX5_9TREE</name>
<evidence type="ECO:0000313" key="3">
    <source>
        <dbReference type="Proteomes" id="UP001358614"/>
    </source>
</evidence>
<feature type="compositionally biased region" description="Polar residues" evidence="1">
    <location>
        <begin position="33"/>
        <end position="42"/>
    </location>
</feature>
<feature type="compositionally biased region" description="Pro residues" evidence="1">
    <location>
        <begin position="412"/>
        <end position="421"/>
    </location>
</feature>
<dbReference type="GeneID" id="91107103"/>
<feature type="region of interest" description="Disordered" evidence="1">
    <location>
        <begin position="282"/>
        <end position="450"/>
    </location>
</feature>
<feature type="region of interest" description="Disordered" evidence="1">
    <location>
        <begin position="582"/>
        <end position="667"/>
    </location>
</feature>
<evidence type="ECO:0000313" key="2">
    <source>
        <dbReference type="EMBL" id="WWD10168.1"/>
    </source>
</evidence>
<proteinExistence type="predicted"/>
<feature type="compositionally biased region" description="Polar residues" evidence="1">
    <location>
        <begin position="736"/>
        <end position="751"/>
    </location>
</feature>
<dbReference type="EMBL" id="CP144091">
    <property type="protein sequence ID" value="WWD10168.1"/>
    <property type="molecule type" value="Genomic_DNA"/>
</dbReference>
<feature type="region of interest" description="Disordered" evidence="1">
    <location>
        <begin position="126"/>
        <end position="195"/>
    </location>
</feature>
<feature type="compositionally biased region" description="Basic and acidic residues" evidence="1">
    <location>
        <begin position="103"/>
        <end position="113"/>
    </location>
</feature>
<organism evidence="2 3">
    <name type="scientific">Kwoniella europaea PYCC6329</name>
    <dbReference type="NCBI Taxonomy" id="1423913"/>
    <lineage>
        <taxon>Eukaryota</taxon>
        <taxon>Fungi</taxon>
        <taxon>Dikarya</taxon>
        <taxon>Basidiomycota</taxon>
        <taxon>Agaricomycotina</taxon>
        <taxon>Tremellomycetes</taxon>
        <taxon>Tremellales</taxon>
        <taxon>Cryptococcaceae</taxon>
        <taxon>Kwoniella</taxon>
    </lineage>
</organism>
<feature type="compositionally biased region" description="Polar residues" evidence="1">
    <location>
        <begin position="513"/>
        <end position="526"/>
    </location>
</feature>
<dbReference type="Proteomes" id="UP001358614">
    <property type="component" value="Chromosome 3"/>
</dbReference>
<feature type="compositionally biased region" description="Polar residues" evidence="1">
    <location>
        <begin position="76"/>
        <end position="94"/>
    </location>
</feature>
<reference evidence="2 3" key="1">
    <citation type="submission" date="2024-01" db="EMBL/GenBank/DDBJ databases">
        <title>Comparative genomics of Cryptococcus and Kwoniella reveals pathogenesis evolution and contrasting modes of karyotype evolution via chromosome fusion or intercentromeric recombination.</title>
        <authorList>
            <person name="Coelho M.A."/>
            <person name="David-Palma M."/>
            <person name="Shea T."/>
            <person name="Bowers K."/>
            <person name="McGinley-Smith S."/>
            <person name="Mohammad A.W."/>
            <person name="Gnirke A."/>
            <person name="Yurkov A.M."/>
            <person name="Nowrousian M."/>
            <person name="Sun S."/>
            <person name="Cuomo C.A."/>
            <person name="Heitman J."/>
        </authorList>
    </citation>
    <scope>NUCLEOTIDE SEQUENCE [LARGE SCALE GENOMIC DNA]</scope>
    <source>
        <strain evidence="2 3">PYCC6329</strain>
    </source>
</reference>
<evidence type="ECO:0000256" key="1">
    <source>
        <dbReference type="SAM" id="MobiDB-lite"/>
    </source>
</evidence>
<feature type="compositionally biased region" description="Low complexity" evidence="1">
    <location>
        <begin position="622"/>
        <end position="633"/>
    </location>
</feature>
<feature type="compositionally biased region" description="Low complexity" evidence="1">
    <location>
        <begin position="134"/>
        <end position="144"/>
    </location>
</feature>
<feature type="compositionally biased region" description="Low complexity" evidence="1">
    <location>
        <begin position="693"/>
        <end position="705"/>
    </location>
</feature>
<feature type="region of interest" description="Disordered" evidence="1">
    <location>
        <begin position="683"/>
        <end position="769"/>
    </location>
</feature>
<feature type="region of interest" description="Disordered" evidence="1">
    <location>
        <begin position="485"/>
        <end position="527"/>
    </location>
</feature>
<accession>A0AAX4KUX5</accession>
<dbReference type="AlphaFoldDB" id="A0AAX4KUX5"/>
<sequence length="899" mass="97810">MNHSSGPSSPRLILNSPPLESPSSTRGGGGTSYFQPPSTNTHPRPLYPPGQGPSSSSPSRNKGKGRTRTPAEVYANQHTQSQNTSSKRQLPNTTPDRHHHPLPPKEKEKEKTGKPIFEWISRKLGSRRATISESPSSPINRYNPNPSPNPNLNPVNGSPKMSNNGQGNGNSGTRNRLPSMPLPKGGTRGKPTRGRGNGFNMGMGNRNINVNVDHSHHQHNPMGRQISNVSSSMDNQSLSMISISNSYVPTIERERRREANNPYPSIPIPKLIATGGLKDHLKRKNQNSNKNNHINIHQNNEGEDIDNDHDGTTISMSISHSYLSRSPRSRSYSLDSIRSNSRSSNSYSNRRSLDDNASASDNRIRKFKHRERGSTSGTNDRERDGPGSGSGLGIMPFGGYRPGADDDASLRPFPPSHPGSPTPSHSILSRTGSNPIPLGTGGGRSRSNTFYSTWSGVGVGGRERSLTPSSLDGLYGSTYRYSLDQYNDQDQDQDDDDGDEEEEGRGRQSRQDSTSTKPTTCISFDSTPPIAHIAQPQIHINTQHQTQVNTPHLAQAQTPIATQNGTFGLGDVITTSPMSTLNRAQAESENQDDPSSPSPSPRTHHLEASSSEENHTPPTPTTPTSNINTPSSPMRSPPPDVHVHVQAPKHTPHHPLHNPLAGEIPDDNASMLTLASSTFGLLPNQITTSGSEGPTPTLPQGLTPTNVPSDPNTPQMTSTSTGVIQKPPSINRLKENTTGTAKRPSSITTPSIHWAPNTIGDERPTSTHVTEPNHNIIYAQSYTPSTHASILSINRNWTRDKVDRDASVRAVRRKGSWESYESGWSWRGFDQWNNNGGNRASPIGDRPASSYRSKENYSFRNSRNLNDEFAYDQYEVGDEGERVVGLEAGNGTSVVVVAN</sequence>
<feature type="compositionally biased region" description="Low complexity" evidence="1">
    <location>
        <begin position="286"/>
        <end position="299"/>
    </location>
</feature>